<dbReference type="GO" id="GO:0008474">
    <property type="term" value="F:palmitoyl-(protein) hydrolase activity"/>
    <property type="evidence" value="ECO:0007669"/>
    <property type="project" value="UniProtKB-EC"/>
</dbReference>
<gene>
    <name evidence="23" type="ORF">QTP70_000389</name>
</gene>
<reference evidence="23" key="1">
    <citation type="submission" date="2023-06" db="EMBL/GenBank/DDBJ databases">
        <title>Male Hemibagrus guttatus genome.</title>
        <authorList>
            <person name="Bian C."/>
        </authorList>
    </citation>
    <scope>NUCLEOTIDE SEQUENCE</scope>
    <source>
        <strain evidence="23">Male_cb2023</strain>
        <tissue evidence="23">Muscle</tissue>
    </source>
</reference>
<dbReference type="InterPro" id="IPR002472">
    <property type="entry name" value="Palm_thioest"/>
</dbReference>
<dbReference type="InterPro" id="IPR029058">
    <property type="entry name" value="AB_hydrolase_fold"/>
</dbReference>
<feature type="signal peptide" evidence="22">
    <location>
        <begin position="1"/>
        <end position="19"/>
    </location>
</feature>
<evidence type="ECO:0000256" key="2">
    <source>
        <dbReference type="ARBA" id="ARBA00004371"/>
    </source>
</evidence>
<evidence type="ECO:0000256" key="3">
    <source>
        <dbReference type="ARBA" id="ARBA00004555"/>
    </source>
</evidence>
<protein>
    <recommendedName>
        <fullName evidence="7">Palmitoyl-protein thioesterase 1</fullName>
        <ecNumber evidence="17">3.1.2.2</ecNumber>
        <ecNumber evidence="6">3.1.2.22</ecNumber>
    </recommendedName>
    <alternativeName>
        <fullName evidence="16">Palmitoyl-protein hydrolase 1</fullName>
    </alternativeName>
</protein>
<keyword evidence="8" id="KW-0964">Secreted</keyword>
<comment type="caution">
    <text evidence="23">The sequence shown here is derived from an EMBL/GenBank/DDBJ whole genome shotgun (WGS) entry which is preliminary data.</text>
</comment>
<dbReference type="PANTHER" id="PTHR11247:SF8">
    <property type="entry name" value="PALMITOYL-PROTEIN THIOESTERASE 1"/>
    <property type="match status" value="1"/>
</dbReference>
<proteinExistence type="inferred from homology"/>
<evidence type="ECO:0000256" key="19">
    <source>
        <dbReference type="ARBA" id="ARBA00047734"/>
    </source>
</evidence>
<evidence type="ECO:0000256" key="1">
    <source>
        <dbReference type="ARBA" id="ARBA00004240"/>
    </source>
</evidence>
<dbReference type="EMBL" id="JAUCMX010000024">
    <property type="protein sequence ID" value="KAK3511315.1"/>
    <property type="molecule type" value="Genomic_DNA"/>
</dbReference>
<dbReference type="Pfam" id="PF02089">
    <property type="entry name" value="Palm_thioest"/>
    <property type="match status" value="1"/>
</dbReference>
<dbReference type="Gene3D" id="3.40.50.1820">
    <property type="entry name" value="alpha/beta hydrolase"/>
    <property type="match status" value="1"/>
</dbReference>
<comment type="catalytic activity">
    <reaction evidence="20">
        <text>S-hexadecanoyl-N-acetylcysteine methyl ester + H2O = N-acetylcysteine methyl ester + hexadecanoate + H(+)</text>
        <dbReference type="Rhea" id="RHEA:84103"/>
        <dbReference type="ChEBI" id="CHEBI:7896"/>
        <dbReference type="ChEBI" id="CHEBI:15377"/>
        <dbReference type="ChEBI" id="CHEBI:15378"/>
        <dbReference type="ChEBI" id="CHEBI:233604"/>
        <dbReference type="ChEBI" id="CHEBI:233605"/>
    </reaction>
</comment>
<evidence type="ECO:0000313" key="23">
    <source>
        <dbReference type="EMBL" id="KAK3511315.1"/>
    </source>
</evidence>
<evidence type="ECO:0000256" key="5">
    <source>
        <dbReference type="ARBA" id="ARBA00010758"/>
    </source>
</evidence>
<accession>A0AAE0Q0N2</accession>
<evidence type="ECO:0000256" key="14">
    <source>
        <dbReference type="ARBA" id="ARBA00023180"/>
    </source>
</evidence>
<dbReference type="Proteomes" id="UP001274896">
    <property type="component" value="Unassembled WGS sequence"/>
</dbReference>
<dbReference type="GO" id="GO:0005764">
    <property type="term" value="C:lysosome"/>
    <property type="evidence" value="ECO:0007669"/>
    <property type="project" value="UniProtKB-SubCell"/>
</dbReference>
<evidence type="ECO:0000313" key="24">
    <source>
        <dbReference type="Proteomes" id="UP001274896"/>
    </source>
</evidence>
<dbReference type="PRINTS" id="PR00414">
    <property type="entry name" value="PPTHIESTRASE"/>
</dbReference>
<keyword evidence="15" id="KW-0458">Lysosome</keyword>
<evidence type="ECO:0000256" key="9">
    <source>
        <dbReference type="ARBA" id="ARBA00022729"/>
    </source>
</evidence>
<dbReference type="GO" id="GO:0006898">
    <property type="term" value="P:receptor-mediated endocytosis"/>
    <property type="evidence" value="ECO:0007669"/>
    <property type="project" value="TreeGrafter"/>
</dbReference>
<comment type="subcellular location">
    <subcellularLocation>
        <location evidence="1">Endoplasmic reticulum</location>
    </subcellularLocation>
    <subcellularLocation>
        <location evidence="3">Golgi apparatus</location>
    </subcellularLocation>
    <subcellularLocation>
        <location evidence="2">Lysosome</location>
    </subcellularLocation>
    <subcellularLocation>
        <location evidence="4">Secreted</location>
    </subcellularLocation>
</comment>
<evidence type="ECO:0000256" key="22">
    <source>
        <dbReference type="SAM" id="SignalP"/>
    </source>
</evidence>
<evidence type="ECO:0000256" key="21">
    <source>
        <dbReference type="ARBA" id="ARBA00093223"/>
    </source>
</evidence>
<comment type="similarity">
    <text evidence="5">Belongs to the palmitoyl-protein thioesterase family.</text>
</comment>
<dbReference type="EC" id="3.1.2.2" evidence="17"/>
<comment type="catalytic activity">
    <reaction evidence="18">
        <text>S-hexadecanoyl-L-cysteinyl-[protein] + H2O = L-cysteinyl-[protein] + hexadecanoate + H(+)</text>
        <dbReference type="Rhea" id="RHEA:19233"/>
        <dbReference type="Rhea" id="RHEA-COMP:10131"/>
        <dbReference type="Rhea" id="RHEA-COMP:11032"/>
        <dbReference type="ChEBI" id="CHEBI:7896"/>
        <dbReference type="ChEBI" id="CHEBI:15377"/>
        <dbReference type="ChEBI" id="CHEBI:15378"/>
        <dbReference type="ChEBI" id="CHEBI:29950"/>
        <dbReference type="ChEBI" id="CHEBI:74151"/>
        <dbReference type="EC" id="3.1.2.22"/>
    </reaction>
</comment>
<keyword evidence="13" id="KW-1015">Disulfide bond</keyword>
<evidence type="ECO:0000256" key="4">
    <source>
        <dbReference type="ARBA" id="ARBA00004613"/>
    </source>
</evidence>
<evidence type="ECO:0000256" key="18">
    <source>
        <dbReference type="ARBA" id="ARBA00047337"/>
    </source>
</evidence>
<keyword evidence="24" id="KW-1185">Reference proteome</keyword>
<dbReference type="PANTHER" id="PTHR11247">
    <property type="entry name" value="PALMITOYL-PROTEIN THIOESTERASE/DOLICHYLDIPHOSPHATASE 1"/>
    <property type="match status" value="1"/>
</dbReference>
<keyword evidence="11" id="KW-0256">Endoplasmic reticulum</keyword>
<organism evidence="23 24">
    <name type="scientific">Hemibagrus guttatus</name>
    <dbReference type="NCBI Taxonomy" id="175788"/>
    <lineage>
        <taxon>Eukaryota</taxon>
        <taxon>Metazoa</taxon>
        <taxon>Chordata</taxon>
        <taxon>Craniata</taxon>
        <taxon>Vertebrata</taxon>
        <taxon>Euteleostomi</taxon>
        <taxon>Actinopterygii</taxon>
        <taxon>Neopterygii</taxon>
        <taxon>Teleostei</taxon>
        <taxon>Ostariophysi</taxon>
        <taxon>Siluriformes</taxon>
        <taxon>Bagridae</taxon>
        <taxon>Hemibagrus</taxon>
    </lineage>
</organism>
<evidence type="ECO:0000256" key="13">
    <source>
        <dbReference type="ARBA" id="ARBA00023157"/>
    </source>
</evidence>
<dbReference type="GO" id="GO:0005576">
    <property type="term" value="C:extracellular region"/>
    <property type="evidence" value="ECO:0007669"/>
    <property type="project" value="UniProtKB-SubCell"/>
</dbReference>
<evidence type="ECO:0000256" key="16">
    <source>
        <dbReference type="ARBA" id="ARBA00031934"/>
    </source>
</evidence>
<feature type="chain" id="PRO_5042178932" description="Palmitoyl-protein thioesterase 1" evidence="22">
    <location>
        <begin position="20"/>
        <end position="306"/>
    </location>
</feature>
<keyword evidence="10" id="KW-0378">Hydrolase</keyword>
<evidence type="ECO:0000256" key="11">
    <source>
        <dbReference type="ARBA" id="ARBA00022824"/>
    </source>
</evidence>
<evidence type="ECO:0000256" key="6">
    <source>
        <dbReference type="ARBA" id="ARBA00012423"/>
    </source>
</evidence>
<evidence type="ECO:0000256" key="20">
    <source>
        <dbReference type="ARBA" id="ARBA00093191"/>
    </source>
</evidence>
<evidence type="ECO:0000256" key="8">
    <source>
        <dbReference type="ARBA" id="ARBA00022525"/>
    </source>
</evidence>
<keyword evidence="12" id="KW-0333">Golgi apparatus</keyword>
<dbReference type="GO" id="GO:0005794">
    <property type="term" value="C:Golgi apparatus"/>
    <property type="evidence" value="ECO:0007669"/>
    <property type="project" value="UniProtKB-SubCell"/>
</dbReference>
<dbReference type="SUPFAM" id="SSF53474">
    <property type="entry name" value="alpha/beta-Hydrolases"/>
    <property type="match status" value="1"/>
</dbReference>
<evidence type="ECO:0000256" key="10">
    <source>
        <dbReference type="ARBA" id="ARBA00022801"/>
    </source>
</evidence>
<name>A0AAE0Q0N2_9TELE</name>
<keyword evidence="14" id="KW-0325">Glycoprotein</keyword>
<comment type="catalytic activity">
    <reaction evidence="19">
        <text>hexadecanoyl-CoA + H2O = hexadecanoate + CoA + H(+)</text>
        <dbReference type="Rhea" id="RHEA:16645"/>
        <dbReference type="ChEBI" id="CHEBI:7896"/>
        <dbReference type="ChEBI" id="CHEBI:15377"/>
        <dbReference type="ChEBI" id="CHEBI:15378"/>
        <dbReference type="ChEBI" id="CHEBI:57287"/>
        <dbReference type="ChEBI" id="CHEBI:57379"/>
        <dbReference type="EC" id="3.1.2.2"/>
    </reaction>
    <physiologicalReaction direction="left-to-right" evidence="19">
        <dbReference type="Rhea" id="RHEA:16646"/>
    </physiologicalReaction>
</comment>
<comment type="catalytic activity">
    <reaction evidence="21">
        <text>S-hexadecanoyl-N-acetylcysteamine + H2O = N-acetylcysteamine + hexadecanoate + H(+)</text>
        <dbReference type="Rhea" id="RHEA:84099"/>
        <dbReference type="ChEBI" id="CHEBI:7896"/>
        <dbReference type="ChEBI" id="CHEBI:15377"/>
        <dbReference type="ChEBI" id="CHEBI:15378"/>
        <dbReference type="ChEBI" id="CHEBI:74410"/>
        <dbReference type="ChEBI" id="CHEBI:233601"/>
    </reaction>
</comment>
<dbReference type="FunFam" id="3.40.50.1820:FF:000098">
    <property type="entry name" value="palmitoyl-protein thioesterase 1"/>
    <property type="match status" value="1"/>
</dbReference>
<evidence type="ECO:0000256" key="7">
    <source>
        <dbReference type="ARBA" id="ARBA00014212"/>
    </source>
</evidence>
<sequence>MALLLLFGSLLLLSRAAQGSNTSIPLVIWHGMGDNCCNPMSMGGIKKMVEAELPGIYVLSLMIGKTIVEDTESGFFRDVNEQVAFACDIIAKDPKLKSGYNAMGFSQGAQFLRAVAQRCPNPPVKTLISVGGQHQDVFVLLCYTGVYGLPRCPGESSHICDWIRKALNSGAYTDAVQKHLVQAQYWHDPLNDDLYKEHSLFLADINQERVVNETYKKNLMTLEKFVMVKFLQDTVVDPVISEWFGFFKTGQAKETETLQQSALYKEDRLGLAQMDKDGKLVFLDTDGDHLQFTQEWFNAKLIPFLR</sequence>
<dbReference type="GO" id="GO:0005783">
    <property type="term" value="C:endoplasmic reticulum"/>
    <property type="evidence" value="ECO:0007669"/>
    <property type="project" value="UniProtKB-SubCell"/>
</dbReference>
<evidence type="ECO:0000256" key="15">
    <source>
        <dbReference type="ARBA" id="ARBA00023228"/>
    </source>
</evidence>
<dbReference type="AlphaFoldDB" id="A0AAE0Q0N2"/>
<keyword evidence="9 22" id="KW-0732">Signal</keyword>
<evidence type="ECO:0000256" key="17">
    <source>
        <dbReference type="ARBA" id="ARBA00038848"/>
    </source>
</evidence>
<evidence type="ECO:0000256" key="12">
    <source>
        <dbReference type="ARBA" id="ARBA00023034"/>
    </source>
</evidence>
<dbReference type="EC" id="3.1.2.22" evidence="6"/>